<dbReference type="InterPro" id="IPR016166">
    <property type="entry name" value="FAD-bd_PCMH"/>
</dbReference>
<dbReference type="Gene3D" id="3.40.462.20">
    <property type="match status" value="1"/>
</dbReference>
<dbReference type="AlphaFoldDB" id="A0A2I0JFE3"/>
<keyword evidence="7" id="KW-0325">Glycoprotein</keyword>
<dbReference type="STRING" id="22663.A0A2I0JFE3"/>
<comment type="caution">
    <text evidence="10">The sequence shown here is derived from an EMBL/GenBank/DDBJ whole genome shotgun (WGS) entry which is preliminary data.</text>
</comment>
<dbReference type="PROSITE" id="PS51257">
    <property type="entry name" value="PROKAR_LIPOPROTEIN"/>
    <property type="match status" value="1"/>
</dbReference>
<evidence type="ECO:0000256" key="3">
    <source>
        <dbReference type="ARBA" id="ARBA00022729"/>
    </source>
</evidence>
<organism evidence="10 11">
    <name type="scientific">Punica granatum</name>
    <name type="common">Pomegranate</name>
    <dbReference type="NCBI Taxonomy" id="22663"/>
    <lineage>
        <taxon>Eukaryota</taxon>
        <taxon>Viridiplantae</taxon>
        <taxon>Streptophyta</taxon>
        <taxon>Embryophyta</taxon>
        <taxon>Tracheophyta</taxon>
        <taxon>Spermatophyta</taxon>
        <taxon>Magnoliopsida</taxon>
        <taxon>eudicotyledons</taxon>
        <taxon>Gunneridae</taxon>
        <taxon>Pentapetalae</taxon>
        <taxon>rosids</taxon>
        <taxon>malvids</taxon>
        <taxon>Myrtales</taxon>
        <taxon>Lythraceae</taxon>
        <taxon>Punica</taxon>
    </lineage>
</organism>
<accession>A0A2I0JFE3</accession>
<reference evidence="10 11" key="1">
    <citation type="submission" date="2017-11" db="EMBL/GenBank/DDBJ databases">
        <title>De-novo sequencing of pomegranate (Punica granatum L.) genome.</title>
        <authorList>
            <person name="Akparov Z."/>
            <person name="Amiraslanov A."/>
            <person name="Hajiyeva S."/>
            <person name="Abbasov M."/>
            <person name="Kaur K."/>
            <person name="Hamwieh A."/>
            <person name="Solovyev V."/>
            <person name="Salamov A."/>
            <person name="Braich B."/>
            <person name="Kosarev P."/>
            <person name="Mahmoud A."/>
            <person name="Hajiyev E."/>
            <person name="Babayeva S."/>
            <person name="Izzatullayeva V."/>
            <person name="Mammadov A."/>
            <person name="Mammadov A."/>
            <person name="Sharifova S."/>
            <person name="Ojaghi J."/>
            <person name="Eynullazada K."/>
            <person name="Bayramov B."/>
            <person name="Abdulazimova A."/>
            <person name="Shahmuradov I."/>
        </authorList>
    </citation>
    <scope>NUCLEOTIDE SEQUENCE [LARGE SCALE GENOMIC DNA]</scope>
    <source>
        <strain evidence="11">cv. AG2017</strain>
        <tissue evidence="10">Leaf</tissue>
    </source>
</reference>
<evidence type="ECO:0000256" key="8">
    <source>
        <dbReference type="SAM" id="SignalP"/>
    </source>
</evidence>
<protein>
    <recommendedName>
        <fullName evidence="9">FAD-binding PCMH-type domain-containing protein</fullName>
    </recommendedName>
</protein>
<evidence type="ECO:0000256" key="1">
    <source>
        <dbReference type="ARBA" id="ARBA00005466"/>
    </source>
</evidence>
<keyword evidence="6" id="KW-0560">Oxidoreductase</keyword>
<evidence type="ECO:0000256" key="4">
    <source>
        <dbReference type="ARBA" id="ARBA00022741"/>
    </source>
</evidence>
<evidence type="ECO:0000313" key="11">
    <source>
        <dbReference type="Proteomes" id="UP000233551"/>
    </source>
</evidence>
<dbReference type="PROSITE" id="PS51387">
    <property type="entry name" value="FAD_PCMH"/>
    <property type="match status" value="1"/>
</dbReference>
<keyword evidence="3 8" id="KW-0732">Signal</keyword>
<evidence type="ECO:0000256" key="2">
    <source>
        <dbReference type="ARBA" id="ARBA00022630"/>
    </source>
</evidence>
<evidence type="ECO:0000256" key="5">
    <source>
        <dbReference type="ARBA" id="ARBA00022827"/>
    </source>
</evidence>
<comment type="similarity">
    <text evidence="1">Belongs to the oxygen-dependent FAD-linked oxidoreductase family.</text>
</comment>
<evidence type="ECO:0000256" key="6">
    <source>
        <dbReference type="ARBA" id="ARBA00023002"/>
    </source>
</evidence>
<feature type="signal peptide" evidence="8">
    <location>
        <begin position="1"/>
        <end position="26"/>
    </location>
</feature>
<dbReference type="Pfam" id="PF01565">
    <property type="entry name" value="FAD_binding_4"/>
    <property type="match status" value="1"/>
</dbReference>
<dbReference type="InterPro" id="IPR036318">
    <property type="entry name" value="FAD-bd_PCMH-like_sf"/>
</dbReference>
<evidence type="ECO:0000259" key="9">
    <source>
        <dbReference type="PROSITE" id="PS51387"/>
    </source>
</evidence>
<keyword evidence="5" id="KW-0274">FAD</keyword>
<keyword evidence="4" id="KW-0547">Nucleotide-binding</keyword>
<gene>
    <name evidence="10" type="ORF">CRG98_024641</name>
</gene>
<sequence>MKASRGEGFVLVQFFVFLASVLSVSCSLLVDPAELLLHCLRDYFPKPYPLSGIVYLRNSSSFQPVVQSYARNSRFMSLSNLNPSAVIVAKNEVHVKGTIICSKKISLEIRIRSGGHDSEGLSYVSKLYYAIANATKTYAFPAGVCTTMGAGGHFSGGGYGNLMRKYGLSVDNIIDAKIVNAKGEILDRKSMGEDLFWAIRGGGGASFGVILSWKIKLVLIPEQVTGFSVSKTLEQGATALVGKWQQVADAIDDDLFIRVQISTANGTQRGTKTVQVNFIALFLGQTRRLLSLMSESFPELGLQEKDCIEMSWVESVLFYSRMPNGTSIDFLLQRDLNTKVYFKRKSDFVKEPIPKEGLEAVWEKVIEAGDVWMSWNPFGGMMARVNESDTPFPHRAGIKFMVQYGASWLAQNATKTKLDQIEAIYDAMAPYVSKSPREAFLNYRDLDIGVNSDSKFFKAEVYGSKYFKNNFGRLVRVKAAVDPDNFFKNEQSIPTLSYN</sequence>
<evidence type="ECO:0000313" key="10">
    <source>
        <dbReference type="EMBL" id="PKI54969.1"/>
    </source>
</evidence>
<evidence type="ECO:0000256" key="7">
    <source>
        <dbReference type="ARBA" id="ARBA00023180"/>
    </source>
</evidence>
<dbReference type="Pfam" id="PF08031">
    <property type="entry name" value="BBE"/>
    <property type="match status" value="1"/>
</dbReference>
<keyword evidence="2" id="KW-0285">Flavoprotein</keyword>
<feature type="domain" description="FAD-binding PCMH-type" evidence="9">
    <location>
        <begin position="14"/>
        <end position="220"/>
    </location>
</feature>
<dbReference type="InterPro" id="IPR012951">
    <property type="entry name" value="BBE"/>
</dbReference>
<dbReference type="PANTHER" id="PTHR32448">
    <property type="entry name" value="OS08G0158400 PROTEIN"/>
    <property type="match status" value="1"/>
</dbReference>
<name>A0A2I0JFE3_PUNGR</name>
<dbReference type="SUPFAM" id="SSF56176">
    <property type="entry name" value="FAD-binding/transporter-associated domain-like"/>
    <property type="match status" value="1"/>
</dbReference>
<dbReference type="EMBL" id="PGOL01001733">
    <property type="protein sequence ID" value="PKI54969.1"/>
    <property type="molecule type" value="Genomic_DNA"/>
</dbReference>
<dbReference type="Gene3D" id="3.30.465.10">
    <property type="match status" value="2"/>
</dbReference>
<dbReference type="GO" id="GO:0016491">
    <property type="term" value="F:oxidoreductase activity"/>
    <property type="evidence" value="ECO:0007669"/>
    <property type="project" value="UniProtKB-KW"/>
</dbReference>
<dbReference type="Proteomes" id="UP000233551">
    <property type="component" value="Unassembled WGS sequence"/>
</dbReference>
<dbReference type="InterPro" id="IPR016169">
    <property type="entry name" value="FAD-bd_PCMH_sub2"/>
</dbReference>
<dbReference type="InterPro" id="IPR006094">
    <property type="entry name" value="Oxid_FAD_bind_N"/>
</dbReference>
<dbReference type="GO" id="GO:0071949">
    <property type="term" value="F:FAD binding"/>
    <property type="evidence" value="ECO:0007669"/>
    <property type="project" value="InterPro"/>
</dbReference>
<feature type="chain" id="PRO_5014196035" description="FAD-binding PCMH-type domain-containing protein" evidence="8">
    <location>
        <begin position="27"/>
        <end position="499"/>
    </location>
</feature>
<keyword evidence="11" id="KW-1185">Reference proteome</keyword>
<proteinExistence type="inferred from homology"/>